<dbReference type="Proteomes" id="UP000713904">
    <property type="component" value="Unassembled WGS sequence"/>
</dbReference>
<sequence>MNNFTEDIKTYLETKFGNSIDEASERQVYQALMVKTRDILSQKRYKYNSKLKNSCQKQVYYMSMEFLVGRTLRNNLFNLGLEKEVRELLSEYYFDLDDIYAMEPDPGLGNGGLGRLASCYMDAATSNDYPITGFSILYEFGIFKQIIKNGWQHEYPDNWLDMGSYGLVYRNDEEVEIKFYGKTTEEWTEKGLKISHKDYTSIIAEPYDLMISGYKSDSVNVLRLWKSKANERFDIKLFEKGEYAKSVESEVIASSISRLLYPADDNDNGKALRIKQQYFFTSASLQQIVRKHFMNYNTLDNFAEKVVIHINDTHPAMCIPELMRILLDEYDYSWEKAWEITTNTFAYTNHTIMAEALEKWSVHLFEPILPRIYTIIKEINNRFCSWCNEIGASHELETMSIIHNNMIRMANLCIVSSFNVNGVSKLHSDILVKDTFKSFNRIYPGKFDNVTNGIAHRRWLGQSNPELANYLNNLLGVDFINDLSKINKLIEYKDNEKVLRDLEDIKRIKKTQLAIYIKESTGIKVDPNSIFDVQVKRLHEYKRQLLNALHIVYLYREIKFNGLRPFPRTFIFGAKASSGYVMAKNIIKLICSISEMIEADPLVRDYIKVVFLEDYRVTLAEMIIPAANISEQISQAGKEASGTGNMKLMLNGAITLGTMDGANVEIHNAVGDENIFIFGLTTPEVNSLALNGYNPRELYLNIPEIKDTLDFIRIIDGNGTNFNNIVDYLINNDPYMCLADFISYIESQKNIEKTYTNRAKWNKMSLVNIAKSGIFSADRAVEEYVNNIWKINKVR</sequence>
<gene>
    <name evidence="10" type="ORF">HLB29_09020</name>
</gene>
<evidence type="ECO:0000256" key="7">
    <source>
        <dbReference type="ARBA" id="ARBA00023277"/>
    </source>
</evidence>
<comment type="cofactor">
    <cofactor evidence="2 9">
        <name>pyridoxal 5'-phosphate</name>
        <dbReference type="ChEBI" id="CHEBI:597326"/>
    </cofactor>
</comment>
<evidence type="ECO:0000313" key="11">
    <source>
        <dbReference type="Proteomes" id="UP000713904"/>
    </source>
</evidence>
<dbReference type="InterPro" id="IPR011833">
    <property type="entry name" value="Glycg_phsphrylas"/>
</dbReference>
<reference evidence="10 11" key="1">
    <citation type="submission" date="2020-05" db="EMBL/GenBank/DDBJ databases">
        <title>Draft genome of xy-202 and genomic insight in genome of the genus Peptostreptococcus.</title>
        <authorList>
            <person name="Zhang Z."/>
        </authorList>
    </citation>
    <scope>NUCLEOTIDE SEQUENCE [LARGE SCALE GENOMIC DNA]</scope>
    <source>
        <strain evidence="10 11">DSM 27025</strain>
    </source>
</reference>
<organism evidence="10 11">
    <name type="scientific">Peptostreptococcus canis</name>
    <dbReference type="NCBI Taxonomy" id="1159213"/>
    <lineage>
        <taxon>Bacteria</taxon>
        <taxon>Bacillati</taxon>
        <taxon>Bacillota</taxon>
        <taxon>Clostridia</taxon>
        <taxon>Peptostreptococcales</taxon>
        <taxon>Peptostreptococcaceae</taxon>
        <taxon>Peptostreptococcus</taxon>
    </lineage>
</organism>
<evidence type="ECO:0000256" key="3">
    <source>
        <dbReference type="ARBA" id="ARBA00006047"/>
    </source>
</evidence>
<dbReference type="SUPFAM" id="SSF53756">
    <property type="entry name" value="UDP-Glycosyltransferase/glycogen phosphorylase"/>
    <property type="match status" value="1"/>
</dbReference>
<comment type="catalytic activity">
    <reaction evidence="1 9">
        <text>[(1-&gt;4)-alpha-D-glucosyl](n) + phosphate = [(1-&gt;4)-alpha-D-glucosyl](n-1) + alpha-D-glucose 1-phosphate</text>
        <dbReference type="Rhea" id="RHEA:41732"/>
        <dbReference type="Rhea" id="RHEA-COMP:9584"/>
        <dbReference type="Rhea" id="RHEA-COMP:9586"/>
        <dbReference type="ChEBI" id="CHEBI:15444"/>
        <dbReference type="ChEBI" id="CHEBI:43474"/>
        <dbReference type="ChEBI" id="CHEBI:58601"/>
        <dbReference type="EC" id="2.4.1.1"/>
    </reaction>
</comment>
<dbReference type="PIRSF" id="PIRSF000460">
    <property type="entry name" value="Pprylas_GlgP"/>
    <property type="match status" value="1"/>
</dbReference>
<dbReference type="NCBIfam" id="TIGR02093">
    <property type="entry name" value="P_ylase"/>
    <property type="match status" value="1"/>
</dbReference>
<evidence type="ECO:0000313" key="10">
    <source>
        <dbReference type="EMBL" id="MBC2576811.1"/>
    </source>
</evidence>
<dbReference type="Pfam" id="PF00343">
    <property type="entry name" value="Phosphorylase"/>
    <property type="match status" value="1"/>
</dbReference>
<comment type="caution">
    <text evidence="10">The sequence shown here is derived from an EMBL/GenBank/DDBJ whole genome shotgun (WGS) entry which is preliminary data.</text>
</comment>
<evidence type="ECO:0000256" key="2">
    <source>
        <dbReference type="ARBA" id="ARBA00001933"/>
    </source>
</evidence>
<dbReference type="InterPro" id="IPR035090">
    <property type="entry name" value="Pyridoxal_P_attach_site"/>
</dbReference>
<comment type="function">
    <text evidence="8">Phosphorylase is an important allosteric enzyme in carbohydrate metabolism. Enzymes from different sources differ in their regulatory mechanisms and in their natural substrates. However, all known phosphorylases share catalytic and structural properties.</text>
</comment>
<keyword evidence="5 9" id="KW-0808">Transferase</keyword>
<dbReference type="RefSeq" id="WP_185624831.1">
    <property type="nucleotide sequence ID" value="NZ_JABGBW010000014.1"/>
</dbReference>
<evidence type="ECO:0000256" key="1">
    <source>
        <dbReference type="ARBA" id="ARBA00001275"/>
    </source>
</evidence>
<comment type="similarity">
    <text evidence="3 9">Belongs to the glycogen phosphorylase family.</text>
</comment>
<name>A0ABR6TN09_9FIRM</name>
<proteinExistence type="inferred from homology"/>
<keyword evidence="6 9" id="KW-0663">Pyridoxal phosphate</keyword>
<dbReference type="PANTHER" id="PTHR11468">
    <property type="entry name" value="GLYCOGEN PHOSPHORYLASE"/>
    <property type="match status" value="1"/>
</dbReference>
<keyword evidence="4 9" id="KW-0328">Glycosyltransferase</keyword>
<comment type="function">
    <text evidence="9">Allosteric enzyme that catalyzes the rate-limiting step in glycogen catabolism, the phosphorolytic cleavage of glycogen to produce glucose-1-phosphate, and plays a central role in maintaining cellular and organismal glucose homeostasis.</text>
</comment>
<dbReference type="InterPro" id="IPR000811">
    <property type="entry name" value="Glyco_trans_35"/>
</dbReference>
<keyword evidence="7 9" id="KW-0119">Carbohydrate metabolism</keyword>
<keyword evidence="11" id="KW-1185">Reference proteome</keyword>
<evidence type="ECO:0000256" key="8">
    <source>
        <dbReference type="ARBA" id="ARBA00025174"/>
    </source>
</evidence>
<evidence type="ECO:0000256" key="6">
    <source>
        <dbReference type="ARBA" id="ARBA00022898"/>
    </source>
</evidence>
<dbReference type="Gene3D" id="3.40.50.2000">
    <property type="entry name" value="Glycogen Phosphorylase B"/>
    <property type="match status" value="2"/>
</dbReference>
<protein>
    <recommendedName>
        <fullName evidence="9">Alpha-1,4 glucan phosphorylase</fullName>
        <ecNumber evidence="9">2.4.1.1</ecNumber>
    </recommendedName>
</protein>
<evidence type="ECO:0000256" key="4">
    <source>
        <dbReference type="ARBA" id="ARBA00022676"/>
    </source>
</evidence>
<dbReference type="PANTHER" id="PTHR11468:SF3">
    <property type="entry name" value="GLYCOGEN PHOSPHORYLASE, LIVER FORM"/>
    <property type="match status" value="1"/>
</dbReference>
<dbReference type="EMBL" id="JABGBW010000014">
    <property type="protein sequence ID" value="MBC2576811.1"/>
    <property type="molecule type" value="Genomic_DNA"/>
</dbReference>
<dbReference type="EC" id="2.4.1.1" evidence="9"/>
<evidence type="ECO:0000256" key="9">
    <source>
        <dbReference type="RuleBase" id="RU000587"/>
    </source>
</evidence>
<evidence type="ECO:0000256" key="5">
    <source>
        <dbReference type="ARBA" id="ARBA00022679"/>
    </source>
</evidence>
<dbReference type="CDD" id="cd04300">
    <property type="entry name" value="GT35_Glycogen_Phosphorylase"/>
    <property type="match status" value="1"/>
</dbReference>
<accession>A0ABR6TN09</accession>
<dbReference type="PROSITE" id="PS00102">
    <property type="entry name" value="PHOSPHORYLASE"/>
    <property type="match status" value="1"/>
</dbReference>